<evidence type="ECO:0000313" key="3">
    <source>
        <dbReference type="Proteomes" id="UP000001519"/>
    </source>
</evidence>
<keyword evidence="1" id="KW-0732">Signal</keyword>
<feature type="signal peptide" evidence="1">
    <location>
        <begin position="1"/>
        <end position="20"/>
    </location>
</feature>
<keyword evidence="3" id="KW-1185">Reference proteome</keyword>
<dbReference type="AlphaFoldDB" id="A0A2I2ZEA5"/>
<reference evidence="3" key="1">
    <citation type="submission" date="2011-05" db="EMBL/GenBank/DDBJ databases">
        <title>Insights into the evolution of the great apes provided by the gorilla genome.</title>
        <authorList>
            <person name="Scally A."/>
        </authorList>
    </citation>
    <scope>NUCLEOTIDE SEQUENCE [LARGE SCALE GENOMIC DNA]</scope>
</reference>
<dbReference type="GeneTree" id="ENSGT00910000148038"/>
<dbReference type="EMBL" id="CABD030093888">
    <property type="status" value="NOT_ANNOTATED_CDS"/>
    <property type="molecule type" value="Genomic_DNA"/>
</dbReference>
<accession>A0A2I2ZEA5</accession>
<dbReference type="Ensembl" id="ENSGGOT00000057615.1">
    <property type="protein sequence ID" value="ENSGGOP00000045421.1"/>
    <property type="gene ID" value="ENSGGOG00000036611.1"/>
</dbReference>
<reference evidence="2 3" key="2">
    <citation type="journal article" date="2012" name="Nature">
        <title>Insights into hominid evolution from the gorilla genome sequence.</title>
        <authorList>
            <person name="Scally A."/>
            <person name="Dutheil J.Y."/>
            <person name="Hillier L.W."/>
            <person name="Jordan G.E."/>
            <person name="Goodhead I."/>
            <person name="Herrero J."/>
            <person name="Hobolth A."/>
            <person name="Lappalainen T."/>
            <person name="Mailund T."/>
            <person name="Marques-Bonet T."/>
            <person name="McCarthy S."/>
            <person name="Montgomery S.H."/>
            <person name="Schwalie P.C."/>
            <person name="Tang Y.A."/>
            <person name="Ward M.C."/>
            <person name="Xue Y."/>
            <person name="Yngvadottir B."/>
            <person name="Alkan C."/>
            <person name="Andersen L.N."/>
            <person name="Ayub Q."/>
            <person name="Ball E.V."/>
            <person name="Beal K."/>
            <person name="Bradley B.J."/>
            <person name="Chen Y."/>
            <person name="Clee C.M."/>
            <person name="Fitzgerald S."/>
            <person name="Graves T.A."/>
            <person name="Gu Y."/>
            <person name="Heath P."/>
            <person name="Heger A."/>
            <person name="Karakoc E."/>
            <person name="Kolb-Kokocinski A."/>
            <person name="Laird G.K."/>
            <person name="Lunter G."/>
            <person name="Meader S."/>
            <person name="Mort M."/>
            <person name="Mullikin J.C."/>
            <person name="Munch K."/>
            <person name="O'Connor T.D."/>
            <person name="Phillips A.D."/>
            <person name="Prado-Martinez J."/>
            <person name="Rogers A.S."/>
            <person name="Sajjadian S."/>
            <person name="Schmidt D."/>
            <person name="Shaw K."/>
            <person name="Simpson J.T."/>
            <person name="Stenson P.D."/>
            <person name="Turner D.J."/>
            <person name="Vigilant L."/>
            <person name="Vilella A.J."/>
            <person name="Whitener W."/>
            <person name="Zhu B."/>
            <person name="Cooper D.N."/>
            <person name="de Jong P."/>
            <person name="Dermitzakis E.T."/>
            <person name="Eichler E.E."/>
            <person name="Flicek P."/>
            <person name="Goldman N."/>
            <person name="Mundy N.I."/>
            <person name="Ning Z."/>
            <person name="Odom D.T."/>
            <person name="Ponting C.P."/>
            <person name="Quail M.A."/>
            <person name="Ryder O.A."/>
            <person name="Searle S.M."/>
            <person name="Warren W.C."/>
            <person name="Wilson R.K."/>
            <person name="Schierup M.H."/>
            <person name="Rogers J."/>
            <person name="Tyler-Smith C."/>
            <person name="Durbin R."/>
        </authorList>
    </citation>
    <scope>NUCLEOTIDE SEQUENCE [LARGE SCALE GENOMIC DNA]</scope>
</reference>
<proteinExistence type="predicted"/>
<dbReference type="Bgee" id="ENSGGOG00000036611">
    <property type="expression patterns" value="Expressed in abdomen and 1 other cell type or tissue"/>
</dbReference>
<reference evidence="2" key="3">
    <citation type="submission" date="2025-08" db="UniProtKB">
        <authorList>
            <consortium name="Ensembl"/>
        </authorList>
    </citation>
    <scope>IDENTIFICATION</scope>
</reference>
<sequence>MKRCGRLWHHLWMLPCLSTAASHPGQSHFLDNSLPSPHRAISLQTKSWKESCFESLFLQLHVYYDTFSPKETFKSMGTISNRKSTVPAFDWVPILSTNESSGARMPGFKLQHSLTSCMILAKSLHLPEPQFPSL</sequence>
<reference evidence="2" key="4">
    <citation type="submission" date="2025-09" db="UniProtKB">
        <authorList>
            <consortium name="Ensembl"/>
        </authorList>
    </citation>
    <scope>IDENTIFICATION</scope>
</reference>
<dbReference type="Proteomes" id="UP000001519">
    <property type="component" value="Chromosome 14"/>
</dbReference>
<organism evidence="2 3">
    <name type="scientific">Gorilla gorilla gorilla</name>
    <name type="common">Western lowland gorilla</name>
    <dbReference type="NCBI Taxonomy" id="9595"/>
    <lineage>
        <taxon>Eukaryota</taxon>
        <taxon>Metazoa</taxon>
        <taxon>Chordata</taxon>
        <taxon>Craniata</taxon>
        <taxon>Vertebrata</taxon>
        <taxon>Euteleostomi</taxon>
        <taxon>Mammalia</taxon>
        <taxon>Eutheria</taxon>
        <taxon>Euarchontoglires</taxon>
        <taxon>Primates</taxon>
        <taxon>Haplorrhini</taxon>
        <taxon>Catarrhini</taxon>
        <taxon>Hominidae</taxon>
        <taxon>Gorilla</taxon>
    </lineage>
</organism>
<dbReference type="OMA" id="CMILAKS"/>
<evidence type="ECO:0000256" key="1">
    <source>
        <dbReference type="SAM" id="SignalP"/>
    </source>
</evidence>
<protein>
    <submittedName>
        <fullName evidence="2">Uncharacterized protein</fullName>
    </submittedName>
</protein>
<name>A0A2I2ZEA5_GORGO</name>
<evidence type="ECO:0000313" key="2">
    <source>
        <dbReference type="Ensembl" id="ENSGGOP00000045421.1"/>
    </source>
</evidence>
<dbReference type="InParanoid" id="A0A2I2ZEA5"/>
<feature type="chain" id="PRO_5014169854" evidence="1">
    <location>
        <begin position="21"/>
        <end position="134"/>
    </location>
</feature>